<keyword evidence="1" id="KW-0472">Membrane</keyword>
<keyword evidence="1" id="KW-1133">Transmembrane helix</keyword>
<sequence>MDLNIYGYILFILIIIVIVKYYFDSDLANLNCITSSVDGNKYCVRQRLQQEMAADLLANITQNMKNLVAYMQKNYPTYENVQRLVKNFNPKKIIENDPDDEHTAYSENKGEKIAFCLTKSKTDEKLIDKNTLTFVAIHELAHTMTLSIGHKEEFWSNFKFLLENAVRAHIYIATDYAKNPIQYCGILIDESPLYKK</sequence>
<organism evidence="2">
    <name type="scientific">viral metagenome</name>
    <dbReference type="NCBI Taxonomy" id="1070528"/>
    <lineage>
        <taxon>unclassified sequences</taxon>
        <taxon>metagenomes</taxon>
        <taxon>organismal metagenomes</taxon>
    </lineage>
</organism>
<reference evidence="2" key="1">
    <citation type="journal article" date="2020" name="Nature">
        <title>Giant virus diversity and host interactions through global metagenomics.</title>
        <authorList>
            <person name="Schulz F."/>
            <person name="Roux S."/>
            <person name="Paez-Espino D."/>
            <person name="Jungbluth S."/>
            <person name="Walsh D.A."/>
            <person name="Denef V.J."/>
            <person name="McMahon K.D."/>
            <person name="Konstantinidis K.T."/>
            <person name="Eloe-Fadrosh E.A."/>
            <person name="Kyrpides N.C."/>
            <person name="Woyke T."/>
        </authorList>
    </citation>
    <scope>NUCLEOTIDE SEQUENCE</scope>
    <source>
        <strain evidence="2">GVMAG-M-3300009161-34</strain>
    </source>
</reference>
<keyword evidence="1" id="KW-0812">Transmembrane</keyword>
<dbReference type="EMBL" id="MN738957">
    <property type="protein sequence ID" value="QHT33090.1"/>
    <property type="molecule type" value="Genomic_DNA"/>
</dbReference>
<dbReference type="AlphaFoldDB" id="A0A6C0EXW9"/>
<proteinExistence type="predicted"/>
<name>A0A6C0EXW9_9ZZZZ</name>
<protein>
    <submittedName>
        <fullName evidence="2">Uncharacterized protein</fullName>
    </submittedName>
</protein>
<accession>A0A6C0EXW9</accession>
<evidence type="ECO:0000256" key="1">
    <source>
        <dbReference type="SAM" id="Phobius"/>
    </source>
</evidence>
<evidence type="ECO:0000313" key="2">
    <source>
        <dbReference type="EMBL" id="QHT33090.1"/>
    </source>
</evidence>
<feature type="transmembrane region" description="Helical" evidence="1">
    <location>
        <begin position="6"/>
        <end position="23"/>
    </location>
</feature>